<dbReference type="GO" id="GO:0000179">
    <property type="term" value="F:rRNA (adenine-N6,N6-)-dimethyltransferase activity"/>
    <property type="evidence" value="ECO:0007669"/>
    <property type="project" value="InterPro"/>
</dbReference>
<sequence length="246" mass="27027">MNTPDTSAAGFLAERVRAARYDGQSDNPFEVAGICQRLMPAGVRVLDVGCGTGSVTLIANRGKNNSVAAVEPDAERAAIANARGIETTCGFLDRAYFAERGRFDVIMSSDVLEHLPDPAAMLTLMREGLVEGGRILISVPNVAHWSVRFSLLLGNFDYAPVGILDATHLRWFTARTIRELVERAGFEVEAITVSAGVDLPEYAEVPWRWMPGKVRRTLIRALTRAFPRLFGCQHVLLCRMTAPRRA</sequence>
<dbReference type="CDD" id="cd02440">
    <property type="entry name" value="AdoMet_MTases"/>
    <property type="match status" value="1"/>
</dbReference>
<dbReference type="EMBL" id="JABWMJ010000002">
    <property type="protein sequence ID" value="NUZ05163.1"/>
    <property type="molecule type" value="Genomic_DNA"/>
</dbReference>
<accession>A0A7Y6TVM2</accession>
<name>A0A7Y6TVM2_9BURK</name>
<dbReference type="SUPFAM" id="SSF53335">
    <property type="entry name" value="S-adenosyl-L-methionine-dependent methyltransferases"/>
    <property type="match status" value="1"/>
</dbReference>
<keyword evidence="3" id="KW-1185">Reference proteome</keyword>
<organism evidence="2 3">
    <name type="scientific">Piscinibacter koreensis</name>
    <dbReference type="NCBI Taxonomy" id="2742824"/>
    <lineage>
        <taxon>Bacteria</taxon>
        <taxon>Pseudomonadati</taxon>
        <taxon>Pseudomonadota</taxon>
        <taxon>Betaproteobacteria</taxon>
        <taxon>Burkholderiales</taxon>
        <taxon>Sphaerotilaceae</taxon>
        <taxon>Piscinibacter</taxon>
    </lineage>
</organism>
<dbReference type="InterPro" id="IPR020596">
    <property type="entry name" value="rRNA_Ade_Mease_Trfase_CS"/>
</dbReference>
<dbReference type="PROSITE" id="PS01131">
    <property type="entry name" value="RRNA_A_DIMETH"/>
    <property type="match status" value="1"/>
</dbReference>
<dbReference type="RefSeq" id="WP_176066801.1">
    <property type="nucleotide sequence ID" value="NZ_JABWMJ010000002.1"/>
</dbReference>
<dbReference type="Proteomes" id="UP000529637">
    <property type="component" value="Unassembled WGS sequence"/>
</dbReference>
<reference evidence="2 3" key="1">
    <citation type="submission" date="2020-06" db="EMBL/GenBank/DDBJ databases">
        <title>Schlegella sp. ID0723 isolated from air conditioner.</title>
        <authorList>
            <person name="Kim D.Y."/>
            <person name="Kim D.-U."/>
        </authorList>
    </citation>
    <scope>NUCLEOTIDE SEQUENCE [LARGE SCALE GENOMIC DNA]</scope>
    <source>
        <strain evidence="2 3">ID0723</strain>
    </source>
</reference>
<comment type="caution">
    <text evidence="2">The sequence shown here is derived from an EMBL/GenBank/DDBJ whole genome shotgun (WGS) entry which is preliminary data.</text>
</comment>
<dbReference type="AlphaFoldDB" id="A0A7Y6TVM2"/>
<dbReference type="InterPro" id="IPR029063">
    <property type="entry name" value="SAM-dependent_MTases_sf"/>
</dbReference>
<dbReference type="Gene3D" id="3.40.50.150">
    <property type="entry name" value="Vaccinia Virus protein VP39"/>
    <property type="match status" value="1"/>
</dbReference>
<gene>
    <name evidence="2" type="ORF">HQN59_05235</name>
</gene>
<dbReference type="Pfam" id="PF13489">
    <property type="entry name" value="Methyltransf_23"/>
    <property type="match status" value="1"/>
</dbReference>
<keyword evidence="1" id="KW-0949">S-adenosyl-L-methionine</keyword>
<evidence type="ECO:0000313" key="2">
    <source>
        <dbReference type="EMBL" id="NUZ05163.1"/>
    </source>
</evidence>
<keyword evidence="2" id="KW-0808">Transferase</keyword>
<proteinExistence type="predicted"/>
<keyword evidence="2" id="KW-0489">Methyltransferase</keyword>
<evidence type="ECO:0000313" key="3">
    <source>
        <dbReference type="Proteomes" id="UP000529637"/>
    </source>
</evidence>
<dbReference type="PANTHER" id="PTHR43861">
    <property type="entry name" value="TRANS-ACONITATE 2-METHYLTRANSFERASE-RELATED"/>
    <property type="match status" value="1"/>
</dbReference>
<protein>
    <submittedName>
        <fullName evidence="2">Class I SAM-dependent methyltransferase</fullName>
    </submittedName>
</protein>
<evidence type="ECO:0000256" key="1">
    <source>
        <dbReference type="ARBA" id="ARBA00022691"/>
    </source>
</evidence>